<dbReference type="InterPro" id="IPR018449">
    <property type="entry name" value="NIL_domain"/>
</dbReference>
<accession>A0A2S0L534</accession>
<dbReference type="PROSITE" id="PS50893">
    <property type="entry name" value="ABC_TRANSPORTER_2"/>
    <property type="match status" value="1"/>
</dbReference>
<evidence type="ECO:0000256" key="8">
    <source>
        <dbReference type="ARBA" id="ARBA00023136"/>
    </source>
</evidence>
<keyword evidence="4" id="KW-0547">Nucleotide-binding</keyword>
<dbReference type="InterPro" id="IPR017871">
    <property type="entry name" value="ABC_transporter-like_CS"/>
</dbReference>
<dbReference type="InterPro" id="IPR041701">
    <property type="entry name" value="MetN_ABC"/>
</dbReference>
<evidence type="ECO:0000313" key="11">
    <source>
        <dbReference type="Proteomes" id="UP000237883"/>
    </source>
</evidence>
<dbReference type="CDD" id="cd03258">
    <property type="entry name" value="ABC_MetN_methionine_transporter"/>
    <property type="match status" value="1"/>
</dbReference>
<dbReference type="InterPro" id="IPR003593">
    <property type="entry name" value="AAA+_ATPase"/>
</dbReference>
<dbReference type="InterPro" id="IPR045865">
    <property type="entry name" value="ACT-like_dom_sf"/>
</dbReference>
<protein>
    <submittedName>
        <fullName evidence="10">ABC transporter</fullName>
    </submittedName>
</protein>
<dbReference type="Proteomes" id="UP000237883">
    <property type="component" value="Chromosome"/>
</dbReference>
<evidence type="ECO:0000256" key="6">
    <source>
        <dbReference type="ARBA" id="ARBA00022967"/>
    </source>
</evidence>
<proteinExistence type="inferred from homology"/>
<keyword evidence="3" id="KW-1003">Cell membrane</keyword>
<dbReference type="AlphaFoldDB" id="A0A2S0L534"/>
<dbReference type="GO" id="GO:0005886">
    <property type="term" value="C:plasma membrane"/>
    <property type="evidence" value="ECO:0007669"/>
    <property type="project" value="UniProtKB-ARBA"/>
</dbReference>
<gene>
    <name evidence="10" type="ORF">C5Q96_05755</name>
</gene>
<dbReference type="Pfam" id="PF00005">
    <property type="entry name" value="ABC_tran"/>
    <property type="match status" value="1"/>
</dbReference>
<dbReference type="PROSITE" id="PS00211">
    <property type="entry name" value="ABC_TRANSPORTER_1"/>
    <property type="match status" value="1"/>
</dbReference>
<name>A0A2S0L534_9FIRM</name>
<organism evidence="10 11">
    <name type="scientific">Mogibacterium diversum</name>
    <dbReference type="NCBI Taxonomy" id="114527"/>
    <lineage>
        <taxon>Bacteria</taxon>
        <taxon>Bacillati</taxon>
        <taxon>Bacillota</taxon>
        <taxon>Clostridia</taxon>
        <taxon>Peptostreptococcales</taxon>
        <taxon>Anaerovoracaceae</taxon>
        <taxon>Mogibacterium</taxon>
    </lineage>
</organism>
<dbReference type="SMART" id="SM00930">
    <property type="entry name" value="NIL"/>
    <property type="match status" value="1"/>
</dbReference>
<feature type="domain" description="ABC transporter" evidence="9">
    <location>
        <begin position="2"/>
        <end position="241"/>
    </location>
</feature>
<dbReference type="SMART" id="SM00382">
    <property type="entry name" value="AAA"/>
    <property type="match status" value="1"/>
</dbReference>
<dbReference type="Gene3D" id="3.40.50.300">
    <property type="entry name" value="P-loop containing nucleotide triphosphate hydrolases"/>
    <property type="match status" value="1"/>
</dbReference>
<keyword evidence="11" id="KW-1185">Reference proteome</keyword>
<keyword evidence="5" id="KW-0067">ATP-binding</keyword>
<dbReference type="FunFam" id="3.40.50.300:FF:000056">
    <property type="entry name" value="Cell division ATP-binding protein FtsE"/>
    <property type="match status" value="1"/>
</dbReference>
<dbReference type="InterPro" id="IPR027417">
    <property type="entry name" value="P-loop_NTPase"/>
</dbReference>
<evidence type="ECO:0000256" key="1">
    <source>
        <dbReference type="ARBA" id="ARBA00005417"/>
    </source>
</evidence>
<dbReference type="GeneID" id="78391766"/>
<dbReference type="SUPFAM" id="SSF55021">
    <property type="entry name" value="ACT-like"/>
    <property type="match status" value="1"/>
</dbReference>
<evidence type="ECO:0000256" key="4">
    <source>
        <dbReference type="ARBA" id="ARBA00022741"/>
    </source>
</evidence>
<evidence type="ECO:0000313" key="10">
    <source>
        <dbReference type="EMBL" id="AVM48377.1"/>
    </source>
</evidence>
<dbReference type="Pfam" id="PF09383">
    <property type="entry name" value="NIL"/>
    <property type="match status" value="1"/>
</dbReference>
<dbReference type="PANTHER" id="PTHR43166">
    <property type="entry name" value="AMINO ACID IMPORT ATP-BINDING PROTEIN"/>
    <property type="match status" value="1"/>
</dbReference>
<keyword evidence="8" id="KW-0472">Membrane</keyword>
<dbReference type="PANTHER" id="PTHR43166:SF30">
    <property type="entry name" value="METHIONINE IMPORT ATP-BINDING PROTEIN METN"/>
    <property type="match status" value="1"/>
</dbReference>
<sequence>MIEIKNLNKTFKTEVGTVEALKNINFTVEDGEIYGIIGMSGAGKSTLVRCINMIEKPTSGEVRIDDVDLTKLQDWQLRNIRRDVTMIFQSFNLLMQKNVRDNIELPLKFAGVNKKKSRKTVNELLELVGLGDKASAYPAQLSGGQRQRVAIARALATNPKVLLCDEATSALDPKTTGQILELIRDINKKLGITVVIITHQMSVVQSICDKVAIIDHGEIVERGKVSEIFANPKSEAAKRLVFPERQEAIVASESSETIEVLFNESETTHAPLITSLAQDKGICASIIYASTKSVEGKAFGRIVLEVPNDPKIVDDAVKYLSAAHGVTVTVGSSKYRDDKKPIENNDIGGDANV</sequence>
<dbReference type="Gene3D" id="3.30.70.260">
    <property type="match status" value="1"/>
</dbReference>
<dbReference type="GO" id="GO:0016887">
    <property type="term" value="F:ATP hydrolysis activity"/>
    <property type="evidence" value="ECO:0007669"/>
    <property type="project" value="InterPro"/>
</dbReference>
<evidence type="ECO:0000256" key="7">
    <source>
        <dbReference type="ARBA" id="ARBA00022970"/>
    </source>
</evidence>
<dbReference type="EMBL" id="CP027228">
    <property type="protein sequence ID" value="AVM48377.1"/>
    <property type="molecule type" value="Genomic_DNA"/>
</dbReference>
<dbReference type="GO" id="GO:0005524">
    <property type="term" value="F:ATP binding"/>
    <property type="evidence" value="ECO:0007669"/>
    <property type="project" value="UniProtKB-KW"/>
</dbReference>
<dbReference type="InterPro" id="IPR050086">
    <property type="entry name" value="MetN_ABC_transporter-like"/>
</dbReference>
<evidence type="ECO:0000256" key="3">
    <source>
        <dbReference type="ARBA" id="ARBA00022475"/>
    </source>
</evidence>
<keyword evidence="2" id="KW-0813">Transport</keyword>
<dbReference type="InterPro" id="IPR003439">
    <property type="entry name" value="ABC_transporter-like_ATP-bd"/>
</dbReference>
<dbReference type="RefSeq" id="WP_106057449.1">
    <property type="nucleotide sequence ID" value="NZ_CAURSC010000003.1"/>
</dbReference>
<reference evidence="11" key="1">
    <citation type="submission" date="2018-02" db="EMBL/GenBank/DDBJ databases">
        <authorList>
            <person name="Holder M.E."/>
            <person name="Ajami N.J."/>
            <person name="Petrosino J.F."/>
        </authorList>
    </citation>
    <scope>NUCLEOTIDE SEQUENCE [LARGE SCALE GENOMIC DNA]</scope>
    <source>
        <strain evidence="11">CCUG 47132</strain>
    </source>
</reference>
<dbReference type="GO" id="GO:0006865">
    <property type="term" value="P:amino acid transport"/>
    <property type="evidence" value="ECO:0007669"/>
    <property type="project" value="UniProtKB-KW"/>
</dbReference>
<dbReference type="OrthoDB" id="9804199at2"/>
<keyword evidence="7" id="KW-0029">Amino-acid transport</keyword>
<dbReference type="KEGG" id="mdv:C5Q96_05755"/>
<evidence type="ECO:0000259" key="9">
    <source>
        <dbReference type="PROSITE" id="PS50893"/>
    </source>
</evidence>
<evidence type="ECO:0000256" key="5">
    <source>
        <dbReference type="ARBA" id="ARBA00022840"/>
    </source>
</evidence>
<dbReference type="SUPFAM" id="SSF52540">
    <property type="entry name" value="P-loop containing nucleoside triphosphate hydrolases"/>
    <property type="match status" value="1"/>
</dbReference>
<evidence type="ECO:0000256" key="2">
    <source>
        <dbReference type="ARBA" id="ARBA00022448"/>
    </source>
</evidence>
<comment type="similarity">
    <text evidence="1">Belongs to the ABC transporter superfamily.</text>
</comment>
<keyword evidence="6" id="KW-1278">Translocase</keyword>